<organism evidence="1 2">
    <name type="scientific">Paraburkholderia diazotrophica</name>
    <dbReference type="NCBI Taxonomy" id="667676"/>
    <lineage>
        <taxon>Bacteria</taxon>
        <taxon>Pseudomonadati</taxon>
        <taxon>Pseudomonadota</taxon>
        <taxon>Betaproteobacteria</taxon>
        <taxon>Burkholderiales</taxon>
        <taxon>Burkholderiaceae</taxon>
        <taxon>Paraburkholderia</taxon>
    </lineage>
</organism>
<dbReference type="AlphaFoldDB" id="A0A1H7EB65"/>
<sequence>MTATTFGKVLSGLFGLREPVSEAAAPAPVVVGQGGRNERQVVIAGEVRLFRDEGDVVVQFRPAFDYQLRDTPVGMKLVPSLEPHWAVVDEHPGPLRDAIAAAIKAAASPVAREREAAEAERPRAPVQVKPATRPVVIENAAPALASSTKASGPHRTERSHYGVVTEWGEREFPDGKRPGKTYESFCLTLENRGQTRLLQGEGLRDAIAETHCRIGDRVEVRRLGKTKVPAVNSRGEPILDGTGAQVLWDKWLWSIKKKSW</sequence>
<evidence type="ECO:0000313" key="2">
    <source>
        <dbReference type="Proteomes" id="UP000198866"/>
    </source>
</evidence>
<gene>
    <name evidence="1" type="ORF">SAMN05192539_104741</name>
</gene>
<dbReference type="RefSeq" id="WP_090873391.1">
    <property type="nucleotide sequence ID" value="NZ_FNYE01000047.1"/>
</dbReference>
<dbReference type="Proteomes" id="UP000198866">
    <property type="component" value="Unassembled WGS sequence"/>
</dbReference>
<dbReference type="OrthoDB" id="8962498at2"/>
<evidence type="ECO:0000313" key="1">
    <source>
        <dbReference type="EMBL" id="SEK10307.1"/>
    </source>
</evidence>
<name>A0A1H7EB65_9BURK</name>
<reference evidence="2" key="1">
    <citation type="submission" date="2016-10" db="EMBL/GenBank/DDBJ databases">
        <authorList>
            <person name="Varghese N."/>
            <person name="Submissions S."/>
        </authorList>
    </citation>
    <scope>NUCLEOTIDE SEQUENCE [LARGE SCALE GENOMIC DNA]</scope>
    <source>
        <strain evidence="2">LMG 26031</strain>
    </source>
</reference>
<proteinExistence type="predicted"/>
<keyword evidence="2" id="KW-1185">Reference proteome</keyword>
<protein>
    <submittedName>
        <fullName evidence="1">Uncharacterized protein</fullName>
    </submittedName>
</protein>
<dbReference type="EMBL" id="FNYE01000047">
    <property type="protein sequence ID" value="SEK10307.1"/>
    <property type="molecule type" value="Genomic_DNA"/>
</dbReference>
<dbReference type="STRING" id="667676.SAMN05192539_104741"/>
<accession>A0A1H7EB65</accession>